<protein>
    <submittedName>
        <fullName evidence="1">Uncharacterized protein</fullName>
    </submittedName>
</protein>
<keyword evidence="2" id="KW-1185">Reference proteome</keyword>
<accession>A0A9D4XAS4</accession>
<gene>
    <name evidence="1" type="ORF">KIW84_042330</name>
</gene>
<organism evidence="1 2">
    <name type="scientific">Pisum sativum</name>
    <name type="common">Garden pea</name>
    <name type="synonym">Lathyrus oleraceus</name>
    <dbReference type="NCBI Taxonomy" id="3888"/>
    <lineage>
        <taxon>Eukaryota</taxon>
        <taxon>Viridiplantae</taxon>
        <taxon>Streptophyta</taxon>
        <taxon>Embryophyta</taxon>
        <taxon>Tracheophyta</taxon>
        <taxon>Spermatophyta</taxon>
        <taxon>Magnoliopsida</taxon>
        <taxon>eudicotyledons</taxon>
        <taxon>Gunneridae</taxon>
        <taxon>Pentapetalae</taxon>
        <taxon>rosids</taxon>
        <taxon>fabids</taxon>
        <taxon>Fabales</taxon>
        <taxon>Fabaceae</taxon>
        <taxon>Papilionoideae</taxon>
        <taxon>50 kb inversion clade</taxon>
        <taxon>NPAAA clade</taxon>
        <taxon>Hologalegina</taxon>
        <taxon>IRL clade</taxon>
        <taxon>Fabeae</taxon>
        <taxon>Lathyrus</taxon>
    </lineage>
</organism>
<evidence type="ECO:0000313" key="1">
    <source>
        <dbReference type="EMBL" id="KAI5417674.1"/>
    </source>
</evidence>
<evidence type="ECO:0000313" key="2">
    <source>
        <dbReference type="Proteomes" id="UP001058974"/>
    </source>
</evidence>
<comment type="caution">
    <text evidence="1">The sequence shown here is derived from an EMBL/GenBank/DDBJ whole genome shotgun (WGS) entry which is preliminary data.</text>
</comment>
<dbReference type="Gramene" id="Psat04G0233000-T1">
    <property type="protein sequence ID" value="KAI5417674.1"/>
    <property type="gene ID" value="KIW84_042330"/>
</dbReference>
<sequence length="124" mass="14418">MTYSSPQELILIDKVKERVDIHASSSTCNKCRSLETKIVDLNQIIYKYEKGKNVLDNILSNQRYVNDKSSLGFSKIKNSSQIEKIMSNITILVTMFNLKKYVIICNIERHIKRITYLIIKKCLT</sequence>
<proteinExistence type="predicted"/>
<reference evidence="1 2" key="1">
    <citation type="journal article" date="2022" name="Nat. Genet.">
        <title>Improved pea reference genome and pan-genome highlight genomic features and evolutionary characteristics.</title>
        <authorList>
            <person name="Yang T."/>
            <person name="Liu R."/>
            <person name="Luo Y."/>
            <person name="Hu S."/>
            <person name="Wang D."/>
            <person name="Wang C."/>
            <person name="Pandey M.K."/>
            <person name="Ge S."/>
            <person name="Xu Q."/>
            <person name="Li N."/>
            <person name="Li G."/>
            <person name="Huang Y."/>
            <person name="Saxena R.K."/>
            <person name="Ji Y."/>
            <person name="Li M."/>
            <person name="Yan X."/>
            <person name="He Y."/>
            <person name="Liu Y."/>
            <person name="Wang X."/>
            <person name="Xiang C."/>
            <person name="Varshney R.K."/>
            <person name="Ding H."/>
            <person name="Gao S."/>
            <person name="Zong X."/>
        </authorList>
    </citation>
    <scope>NUCLEOTIDE SEQUENCE [LARGE SCALE GENOMIC DNA]</scope>
    <source>
        <strain evidence="1 2">cv. Zhongwan 6</strain>
    </source>
</reference>
<dbReference type="EMBL" id="JAMSHJ010000004">
    <property type="protein sequence ID" value="KAI5417674.1"/>
    <property type="molecule type" value="Genomic_DNA"/>
</dbReference>
<dbReference type="AlphaFoldDB" id="A0A9D4XAS4"/>
<dbReference type="Proteomes" id="UP001058974">
    <property type="component" value="Chromosome 4"/>
</dbReference>
<name>A0A9D4XAS4_PEA</name>